<keyword evidence="4" id="KW-1185">Reference proteome</keyword>
<evidence type="ECO:0000256" key="1">
    <source>
        <dbReference type="SAM" id="MobiDB-lite"/>
    </source>
</evidence>
<feature type="compositionally biased region" description="Basic and acidic residues" evidence="1">
    <location>
        <begin position="63"/>
        <end position="72"/>
    </location>
</feature>
<evidence type="ECO:0000313" key="3">
    <source>
        <dbReference type="EMBL" id="CAI9118750.1"/>
    </source>
</evidence>
<keyword evidence="2" id="KW-0812">Transmembrane</keyword>
<protein>
    <submittedName>
        <fullName evidence="3">OLC1v1020354C1</fullName>
    </submittedName>
</protein>
<feature type="transmembrane region" description="Helical" evidence="2">
    <location>
        <begin position="104"/>
        <end position="125"/>
    </location>
</feature>
<evidence type="ECO:0000256" key="2">
    <source>
        <dbReference type="SAM" id="Phobius"/>
    </source>
</evidence>
<accession>A0AAV1EGI4</accession>
<dbReference type="Proteomes" id="UP001161247">
    <property type="component" value="Chromosome 9"/>
</dbReference>
<feature type="region of interest" description="Disordered" evidence="1">
    <location>
        <begin position="59"/>
        <end position="85"/>
    </location>
</feature>
<gene>
    <name evidence="3" type="ORF">OLC1_LOCUS24547</name>
</gene>
<dbReference type="EMBL" id="OX459126">
    <property type="protein sequence ID" value="CAI9118750.1"/>
    <property type="molecule type" value="Genomic_DNA"/>
</dbReference>
<proteinExistence type="predicted"/>
<evidence type="ECO:0000313" key="4">
    <source>
        <dbReference type="Proteomes" id="UP001161247"/>
    </source>
</evidence>
<organism evidence="3 4">
    <name type="scientific">Oldenlandia corymbosa var. corymbosa</name>
    <dbReference type="NCBI Taxonomy" id="529605"/>
    <lineage>
        <taxon>Eukaryota</taxon>
        <taxon>Viridiplantae</taxon>
        <taxon>Streptophyta</taxon>
        <taxon>Embryophyta</taxon>
        <taxon>Tracheophyta</taxon>
        <taxon>Spermatophyta</taxon>
        <taxon>Magnoliopsida</taxon>
        <taxon>eudicotyledons</taxon>
        <taxon>Gunneridae</taxon>
        <taxon>Pentapetalae</taxon>
        <taxon>asterids</taxon>
        <taxon>lamiids</taxon>
        <taxon>Gentianales</taxon>
        <taxon>Rubiaceae</taxon>
        <taxon>Rubioideae</taxon>
        <taxon>Spermacoceae</taxon>
        <taxon>Hedyotis-Oldenlandia complex</taxon>
        <taxon>Oldenlandia</taxon>
    </lineage>
</organism>
<dbReference type="AlphaFoldDB" id="A0AAV1EGI4"/>
<keyword evidence="2" id="KW-1133">Transmembrane helix</keyword>
<keyword evidence="2" id="KW-0472">Membrane</keyword>
<reference evidence="3" key="1">
    <citation type="submission" date="2023-03" db="EMBL/GenBank/DDBJ databases">
        <authorList>
            <person name="Julca I."/>
        </authorList>
    </citation>
    <scope>NUCLEOTIDE SEQUENCE</scope>
</reference>
<name>A0AAV1EGI4_OLDCO</name>
<sequence length="306" mass="34501">MRVRLGNREISSDDSLWSAYFRELYHGGGDDDVDVDVDEVNSSQRSDFDPYEVKDQQTLNNDYDDHHDDDSISRSGTNISNIHDGYDDDRDGVHDETLVTKVDVIAGVAVILIACFVGILGHKMYDYTNPIVTPEFKVEMASIYAMQINAHYLGLWNVTLSYDVTAGWNVNFAVRNPSEEYLLSYGDLVANVYFWSVSHPLWVARVSGFDQAENTTEFVHLNFARNNVLLEDIAAYRMARDVSFGKSSDFYVQLLGNVTQKSSTRDGGKKLPLDVKCYLDVEFLCKEGNFMALATPTMCKTSSPKK</sequence>